<proteinExistence type="predicted"/>
<dbReference type="SUPFAM" id="SSF109604">
    <property type="entry name" value="HD-domain/PDEase-like"/>
    <property type="match status" value="1"/>
</dbReference>
<feature type="domain" description="HD" evidence="2">
    <location>
        <begin position="282"/>
        <end position="387"/>
    </location>
</feature>
<dbReference type="CDD" id="cd00077">
    <property type="entry name" value="HDc"/>
    <property type="match status" value="1"/>
</dbReference>
<feature type="transmembrane region" description="Helical" evidence="1">
    <location>
        <begin position="103"/>
        <end position="126"/>
    </location>
</feature>
<dbReference type="EMBL" id="LT559118">
    <property type="protein sequence ID" value="SBP00651.1"/>
    <property type="molecule type" value="Genomic_DNA"/>
</dbReference>
<evidence type="ECO:0000313" key="3">
    <source>
        <dbReference type="EMBL" id="SBP00651.1"/>
    </source>
</evidence>
<keyword evidence="1" id="KW-1133">Transmembrane helix</keyword>
<evidence type="ECO:0000256" key="1">
    <source>
        <dbReference type="SAM" id="Phobius"/>
    </source>
</evidence>
<accession>A0A1M4EP71</accession>
<dbReference type="RefSeq" id="WP_225269230.1">
    <property type="nucleotide sequence ID" value="NZ_CP084058.1"/>
</dbReference>
<dbReference type="Gene3D" id="1.10.3210.10">
    <property type="entry name" value="Hypothetical protein af1432"/>
    <property type="match status" value="1"/>
</dbReference>
<dbReference type="PANTHER" id="PTHR45228:SF4">
    <property type="entry name" value="LIPOPROTEIN"/>
    <property type="match status" value="1"/>
</dbReference>
<protein>
    <submittedName>
        <fullName evidence="3">Putative lipoprotein</fullName>
    </submittedName>
</protein>
<dbReference type="AlphaFoldDB" id="A0A1M4EP71"/>
<feature type="transmembrane region" description="Helical" evidence="1">
    <location>
        <begin position="138"/>
        <end position="156"/>
    </location>
</feature>
<reference evidence="3" key="1">
    <citation type="submission" date="2016-04" db="EMBL/GenBank/DDBJ databases">
        <authorList>
            <person name="Evans L.H."/>
            <person name="Alamgir A."/>
            <person name="Owens N."/>
            <person name="Weber N.D."/>
            <person name="Virtaneva K."/>
            <person name="Barbian K."/>
            <person name="Babar A."/>
            <person name="Rosenke K."/>
        </authorList>
    </citation>
    <scope>NUCLEOTIDE SEQUENCE</scope>
    <source>
        <strain evidence="3">Nono1</strain>
    </source>
</reference>
<dbReference type="InterPro" id="IPR006674">
    <property type="entry name" value="HD_domain"/>
</dbReference>
<dbReference type="InterPro" id="IPR003607">
    <property type="entry name" value="HD/PDEase_dom"/>
</dbReference>
<dbReference type="InterPro" id="IPR052020">
    <property type="entry name" value="Cyclic_di-GMP/3'3'-cGAMP_PDE"/>
</dbReference>
<keyword evidence="1" id="KW-0472">Membrane</keyword>
<feature type="transmembrane region" description="Helical" evidence="1">
    <location>
        <begin position="168"/>
        <end position="191"/>
    </location>
</feature>
<gene>
    <name evidence="3" type="ORF">BN4615_P10167</name>
</gene>
<dbReference type="Pfam" id="PF01966">
    <property type="entry name" value="HD"/>
    <property type="match status" value="1"/>
</dbReference>
<keyword evidence="3" id="KW-0449">Lipoprotein</keyword>
<keyword evidence="1" id="KW-0812">Transmembrane</keyword>
<organism evidence="3">
    <name type="scientific">Nonomuraea gerenzanensis</name>
    <dbReference type="NCBI Taxonomy" id="93944"/>
    <lineage>
        <taxon>Bacteria</taxon>
        <taxon>Bacillati</taxon>
        <taxon>Actinomycetota</taxon>
        <taxon>Actinomycetes</taxon>
        <taxon>Streptosporangiales</taxon>
        <taxon>Streptosporangiaceae</taxon>
        <taxon>Nonomuraea</taxon>
    </lineage>
</organism>
<dbReference type="PANTHER" id="PTHR45228">
    <property type="entry name" value="CYCLIC DI-GMP PHOSPHODIESTERASE TM_0186-RELATED"/>
    <property type="match status" value="1"/>
</dbReference>
<feature type="transmembrane region" description="Helical" evidence="1">
    <location>
        <begin position="211"/>
        <end position="228"/>
    </location>
</feature>
<name>A0A1M4EP71_9ACTN</name>
<evidence type="ECO:0000259" key="2">
    <source>
        <dbReference type="Pfam" id="PF01966"/>
    </source>
</evidence>
<feature type="transmembrane region" description="Helical" evidence="1">
    <location>
        <begin position="234"/>
        <end position="251"/>
    </location>
</feature>
<sequence length="431" mass="45768">MITTERARRTTSRSLNTVLRRLDSGQLLLICAAGLVALAGVAHTAAVGLERPEIAVGFGALIAVGELARLTMPGNREVAPIGAAAALGYTLLLDLSQTPLEHSALQVVAVIAVGMTAGALPHLAVGRPPRLDAMARRLLTGALLAFAFRPLATPLYELTKPPTQTWWPALVVMVTLIAIALLIDVLIAALLRAEQVRTAFRVAVRDEINMAFPLGAAVASSGVLLALATHSMDLVALLVFAAPLLVTQVAFRKYAGIRATYLQTVRALSRVTEVGGYVEPGHSRRVSRLAVAIGRELGMAEPELLELEYAALMHDIGQLSLRDPIPGGATVLTEPEQARRIAELGAEVIRQTGVLDRVAEVVSRQCDPITDDPPLSSRIIKVANAYDDLVGPSTDRDRGGAALERIRLSSGSAYDPHAVEALARVIDRGRV</sequence>